<reference evidence="1 2" key="1">
    <citation type="submission" date="2018-02" db="EMBL/GenBank/DDBJ databases">
        <title>The genomes of Aspergillus section Nigri reveals drivers in fungal speciation.</title>
        <authorList>
            <consortium name="DOE Joint Genome Institute"/>
            <person name="Vesth T.C."/>
            <person name="Nybo J."/>
            <person name="Theobald S."/>
            <person name="Brandl J."/>
            <person name="Frisvad J.C."/>
            <person name="Nielsen K.F."/>
            <person name="Lyhne E.K."/>
            <person name="Kogle M.E."/>
            <person name="Kuo A."/>
            <person name="Riley R."/>
            <person name="Clum A."/>
            <person name="Nolan M."/>
            <person name="Lipzen A."/>
            <person name="Salamov A."/>
            <person name="Henrissat B."/>
            <person name="Wiebenga A."/>
            <person name="De vries R.P."/>
            <person name="Grigoriev I.V."/>
            <person name="Mortensen U.H."/>
            <person name="Andersen M.R."/>
            <person name="Baker S.E."/>
        </authorList>
    </citation>
    <scope>NUCLEOTIDE SEQUENCE [LARGE SCALE GENOMIC DNA]</scope>
    <source>
        <strain evidence="1 2">CBS 121057</strain>
    </source>
</reference>
<dbReference type="Proteomes" id="UP000248423">
    <property type="component" value="Unassembled WGS sequence"/>
</dbReference>
<keyword evidence="2" id="KW-1185">Reference proteome</keyword>
<evidence type="ECO:0000313" key="1">
    <source>
        <dbReference type="EMBL" id="PYI03641.1"/>
    </source>
</evidence>
<organism evidence="1 2">
    <name type="scientific">Aspergillus sclerotiicarbonarius (strain CBS 121057 / IBT 28362)</name>
    <dbReference type="NCBI Taxonomy" id="1448318"/>
    <lineage>
        <taxon>Eukaryota</taxon>
        <taxon>Fungi</taxon>
        <taxon>Dikarya</taxon>
        <taxon>Ascomycota</taxon>
        <taxon>Pezizomycotina</taxon>
        <taxon>Eurotiomycetes</taxon>
        <taxon>Eurotiomycetidae</taxon>
        <taxon>Eurotiales</taxon>
        <taxon>Aspergillaceae</taxon>
        <taxon>Aspergillus</taxon>
        <taxon>Aspergillus subgen. Circumdati</taxon>
    </lineage>
</organism>
<dbReference type="AlphaFoldDB" id="A0A319E0P7"/>
<dbReference type="EMBL" id="KZ826378">
    <property type="protein sequence ID" value="PYI03641.1"/>
    <property type="molecule type" value="Genomic_DNA"/>
</dbReference>
<accession>A0A319E0P7</accession>
<protein>
    <submittedName>
        <fullName evidence="1">Uncharacterized protein</fullName>
    </submittedName>
</protein>
<proteinExistence type="predicted"/>
<gene>
    <name evidence="1" type="ORF">BO78DRAFT_399652</name>
</gene>
<dbReference type="VEuPathDB" id="FungiDB:BO78DRAFT_399652"/>
<evidence type="ECO:0000313" key="2">
    <source>
        <dbReference type="Proteomes" id="UP000248423"/>
    </source>
</evidence>
<sequence>MPSQICSSSLALVWPTQMPHLPFGVSLVGNCLTASRFKVETAEEEEWNQLSRVCRKWANARSPGVIGCRYRPNIERSVMESFHVPLFHGSRP</sequence>
<name>A0A319E0P7_ASPSB</name>